<dbReference type="Proteomes" id="UP001163823">
    <property type="component" value="Chromosome 5"/>
</dbReference>
<organism evidence="2 3">
    <name type="scientific">Quillaja saponaria</name>
    <name type="common">Soap bark tree</name>
    <dbReference type="NCBI Taxonomy" id="32244"/>
    <lineage>
        <taxon>Eukaryota</taxon>
        <taxon>Viridiplantae</taxon>
        <taxon>Streptophyta</taxon>
        <taxon>Embryophyta</taxon>
        <taxon>Tracheophyta</taxon>
        <taxon>Spermatophyta</taxon>
        <taxon>Magnoliopsida</taxon>
        <taxon>eudicotyledons</taxon>
        <taxon>Gunneridae</taxon>
        <taxon>Pentapetalae</taxon>
        <taxon>rosids</taxon>
        <taxon>fabids</taxon>
        <taxon>Fabales</taxon>
        <taxon>Quillajaceae</taxon>
        <taxon>Quillaja</taxon>
    </lineage>
</organism>
<feature type="region of interest" description="Disordered" evidence="1">
    <location>
        <begin position="39"/>
        <end position="72"/>
    </location>
</feature>
<comment type="caution">
    <text evidence="2">The sequence shown here is derived from an EMBL/GenBank/DDBJ whole genome shotgun (WGS) entry which is preliminary data.</text>
</comment>
<reference evidence="2" key="1">
    <citation type="journal article" date="2023" name="Science">
        <title>Elucidation of the pathway for biosynthesis of saponin adjuvants from the soapbark tree.</title>
        <authorList>
            <person name="Reed J."/>
            <person name="Orme A."/>
            <person name="El-Demerdash A."/>
            <person name="Owen C."/>
            <person name="Martin L.B.B."/>
            <person name="Misra R.C."/>
            <person name="Kikuchi S."/>
            <person name="Rejzek M."/>
            <person name="Martin A.C."/>
            <person name="Harkess A."/>
            <person name="Leebens-Mack J."/>
            <person name="Louveau T."/>
            <person name="Stephenson M.J."/>
            <person name="Osbourn A."/>
        </authorList>
    </citation>
    <scope>NUCLEOTIDE SEQUENCE</scope>
    <source>
        <strain evidence="2">S10</strain>
    </source>
</reference>
<evidence type="ECO:0000313" key="2">
    <source>
        <dbReference type="EMBL" id="KAJ7968113.1"/>
    </source>
</evidence>
<feature type="compositionally biased region" description="Low complexity" evidence="1">
    <location>
        <begin position="43"/>
        <end position="53"/>
    </location>
</feature>
<name>A0AAD7PU78_QUISA</name>
<dbReference type="PANTHER" id="PTHR35167:SF3">
    <property type="entry name" value="OS05G0216466 PROTEIN"/>
    <property type="match status" value="1"/>
</dbReference>
<sequence>MVKSASPCKIGMTQKLQTFSEPEIEAARLLVQLSESDSDYYNERNNSSNNSNSVQQGKTEQNRVDSSDVSSKIEASNIFEEKDDEILGRRKKRFRYISEIYRITEPVNFVKAKKMKCM</sequence>
<evidence type="ECO:0000256" key="1">
    <source>
        <dbReference type="SAM" id="MobiDB-lite"/>
    </source>
</evidence>
<proteinExistence type="predicted"/>
<evidence type="ECO:0000313" key="3">
    <source>
        <dbReference type="Proteomes" id="UP001163823"/>
    </source>
</evidence>
<dbReference type="KEGG" id="qsa:O6P43_012263"/>
<gene>
    <name evidence="2" type="ORF">O6P43_012263</name>
</gene>
<keyword evidence="3" id="KW-1185">Reference proteome</keyword>
<dbReference type="AlphaFoldDB" id="A0AAD7PU78"/>
<accession>A0AAD7PU78</accession>
<dbReference type="EMBL" id="JARAOO010000005">
    <property type="protein sequence ID" value="KAJ7968113.1"/>
    <property type="molecule type" value="Genomic_DNA"/>
</dbReference>
<protein>
    <submittedName>
        <fullName evidence="2">Uncharacterized protein</fullName>
    </submittedName>
</protein>
<dbReference type="PANTHER" id="PTHR35167">
    <property type="entry name" value="OS05G0216466 PROTEIN"/>
    <property type="match status" value="1"/>
</dbReference>